<accession>A0A197JA01</accession>
<name>A0A197JA01_9FUNG</name>
<protein>
    <submittedName>
        <fullName evidence="2">Uncharacterized protein</fullName>
    </submittedName>
</protein>
<dbReference type="Proteomes" id="UP000078512">
    <property type="component" value="Unassembled WGS sequence"/>
</dbReference>
<dbReference type="OrthoDB" id="2440948at2759"/>
<feature type="compositionally biased region" description="Polar residues" evidence="1">
    <location>
        <begin position="128"/>
        <end position="137"/>
    </location>
</feature>
<feature type="compositionally biased region" description="Low complexity" evidence="1">
    <location>
        <begin position="107"/>
        <end position="127"/>
    </location>
</feature>
<dbReference type="AlphaFoldDB" id="A0A197JA01"/>
<proteinExistence type="predicted"/>
<evidence type="ECO:0000256" key="1">
    <source>
        <dbReference type="SAM" id="MobiDB-lite"/>
    </source>
</evidence>
<feature type="compositionally biased region" description="Polar residues" evidence="1">
    <location>
        <begin position="172"/>
        <end position="181"/>
    </location>
</feature>
<feature type="compositionally biased region" description="Low complexity" evidence="1">
    <location>
        <begin position="28"/>
        <end position="39"/>
    </location>
</feature>
<keyword evidence="3" id="KW-1185">Reference proteome</keyword>
<gene>
    <name evidence="2" type="ORF">K457DRAFT_160007</name>
</gene>
<feature type="compositionally biased region" description="Basic residues" evidence="1">
    <location>
        <begin position="92"/>
        <end position="101"/>
    </location>
</feature>
<feature type="compositionally biased region" description="Acidic residues" evidence="1">
    <location>
        <begin position="140"/>
        <end position="171"/>
    </location>
</feature>
<reference evidence="2 3" key="1">
    <citation type="submission" date="2016-05" db="EMBL/GenBank/DDBJ databases">
        <title>Genome sequencing reveals origins of a unique bacterial endosymbiosis in the earliest lineages of terrestrial Fungi.</title>
        <authorList>
            <consortium name="DOE Joint Genome Institute"/>
            <person name="Uehling J."/>
            <person name="Gryganskyi A."/>
            <person name="Hameed K."/>
            <person name="Tschaplinski T."/>
            <person name="Misztal P."/>
            <person name="Wu S."/>
            <person name="Desiro A."/>
            <person name="Vande Pol N."/>
            <person name="Du Z.-Y."/>
            <person name="Zienkiewicz A."/>
            <person name="Zienkiewicz K."/>
            <person name="Morin E."/>
            <person name="Tisserant E."/>
            <person name="Splivallo R."/>
            <person name="Hainaut M."/>
            <person name="Henrissat B."/>
            <person name="Ohm R."/>
            <person name="Kuo A."/>
            <person name="Yan J."/>
            <person name="Lipzen A."/>
            <person name="Nolan M."/>
            <person name="Labutti K."/>
            <person name="Barry K."/>
            <person name="Goldstein A."/>
            <person name="Labbe J."/>
            <person name="Schadt C."/>
            <person name="Tuskan G."/>
            <person name="Grigoriev I."/>
            <person name="Martin F."/>
            <person name="Vilgalys R."/>
            <person name="Bonito G."/>
        </authorList>
    </citation>
    <scope>NUCLEOTIDE SEQUENCE [LARGE SCALE GENOMIC DNA]</scope>
    <source>
        <strain evidence="2 3">AG-77</strain>
    </source>
</reference>
<evidence type="ECO:0000313" key="2">
    <source>
        <dbReference type="EMBL" id="OAQ21972.1"/>
    </source>
</evidence>
<feature type="compositionally biased region" description="Low complexity" evidence="1">
    <location>
        <begin position="46"/>
        <end position="80"/>
    </location>
</feature>
<organism evidence="2 3">
    <name type="scientific">Linnemannia elongata AG-77</name>
    <dbReference type="NCBI Taxonomy" id="1314771"/>
    <lineage>
        <taxon>Eukaryota</taxon>
        <taxon>Fungi</taxon>
        <taxon>Fungi incertae sedis</taxon>
        <taxon>Mucoromycota</taxon>
        <taxon>Mortierellomycotina</taxon>
        <taxon>Mortierellomycetes</taxon>
        <taxon>Mortierellales</taxon>
        <taxon>Mortierellaceae</taxon>
        <taxon>Linnemannia</taxon>
    </lineage>
</organism>
<feature type="region of interest" description="Disordered" evidence="1">
    <location>
        <begin position="1"/>
        <end position="186"/>
    </location>
</feature>
<feature type="compositionally biased region" description="Basic residues" evidence="1">
    <location>
        <begin position="1"/>
        <end position="10"/>
    </location>
</feature>
<evidence type="ECO:0000313" key="3">
    <source>
        <dbReference type="Proteomes" id="UP000078512"/>
    </source>
</evidence>
<dbReference type="EMBL" id="KV442359">
    <property type="protein sequence ID" value="OAQ21972.1"/>
    <property type="molecule type" value="Genomic_DNA"/>
</dbReference>
<sequence>MAHSRVGKRGSHADRPPIPPTIYKRTRSSSFNVAASSQSTGNGKDTPPTTNTRTRSGSSNVATNSTTTNNSTTSGINNTTFIIKDTTTAPNKRQRRARNKRSNSIVSNGSSKNTSASSAKKQNNSKQMETNGAQAPTANEDIESDDPDAGSGSEAEELEDFNDEDEEDEGTQESVPNTSGAPQARLINNRGLKKTVDYVWLIGKLVNTAMDLNQGKEKAQRKGKGKDEAISIAEQELEFVRQVDESSHGHAGNTQAAYKSTYRPYMEFCDKVYAEEGLKRYEVNAVKTARFLKEKLFPQSTRKNIPTHIIKDTKVFMHRSVIQNHGIPITGEGIQGTFDFALCK</sequence>